<sequence>MLHNSCKVLCCLIYKHDY</sequence>
<dbReference type="EMBL" id="GBRH01242076">
    <property type="protein sequence ID" value="JAD55819.1"/>
    <property type="molecule type" value="Transcribed_RNA"/>
</dbReference>
<evidence type="ECO:0000313" key="1">
    <source>
        <dbReference type="EMBL" id="JAD55819.1"/>
    </source>
</evidence>
<organism evidence="1">
    <name type="scientific">Arundo donax</name>
    <name type="common">Giant reed</name>
    <name type="synonym">Donax arundinaceus</name>
    <dbReference type="NCBI Taxonomy" id="35708"/>
    <lineage>
        <taxon>Eukaryota</taxon>
        <taxon>Viridiplantae</taxon>
        <taxon>Streptophyta</taxon>
        <taxon>Embryophyta</taxon>
        <taxon>Tracheophyta</taxon>
        <taxon>Spermatophyta</taxon>
        <taxon>Magnoliopsida</taxon>
        <taxon>Liliopsida</taxon>
        <taxon>Poales</taxon>
        <taxon>Poaceae</taxon>
        <taxon>PACMAD clade</taxon>
        <taxon>Arundinoideae</taxon>
        <taxon>Arundineae</taxon>
        <taxon>Arundo</taxon>
    </lineage>
</organism>
<accession>A0A0A9AVN5</accession>
<name>A0A0A9AVN5_ARUDO</name>
<reference evidence="1" key="1">
    <citation type="submission" date="2014-09" db="EMBL/GenBank/DDBJ databases">
        <authorList>
            <person name="Magalhaes I.L.F."/>
            <person name="Oliveira U."/>
            <person name="Santos F.R."/>
            <person name="Vidigal T.H.D.A."/>
            <person name="Brescovit A.D."/>
            <person name="Santos A.J."/>
        </authorList>
    </citation>
    <scope>NUCLEOTIDE SEQUENCE</scope>
    <source>
        <tissue evidence="1">Shoot tissue taken approximately 20 cm above the soil surface</tissue>
    </source>
</reference>
<reference evidence="1" key="2">
    <citation type="journal article" date="2015" name="Data Brief">
        <title>Shoot transcriptome of the giant reed, Arundo donax.</title>
        <authorList>
            <person name="Barrero R.A."/>
            <person name="Guerrero F.D."/>
            <person name="Moolhuijzen P."/>
            <person name="Goolsby J.A."/>
            <person name="Tidwell J."/>
            <person name="Bellgard S.E."/>
            <person name="Bellgard M.I."/>
        </authorList>
    </citation>
    <scope>NUCLEOTIDE SEQUENCE</scope>
    <source>
        <tissue evidence="1">Shoot tissue taken approximately 20 cm above the soil surface</tissue>
    </source>
</reference>
<dbReference type="AlphaFoldDB" id="A0A0A9AVN5"/>
<proteinExistence type="predicted"/>
<protein>
    <submittedName>
        <fullName evidence="1">Uncharacterized protein</fullName>
    </submittedName>
</protein>